<dbReference type="Proteomes" id="UP000023152">
    <property type="component" value="Unassembled WGS sequence"/>
</dbReference>
<proteinExistence type="predicted"/>
<sequence length="101" mass="11207">MEEVENLVVNSILDGSVYGRINQINSLLDLDFVTETDKLHNAMDGWVRTVKTLQASISQRSGQNELGYRGMGMGMGMGMGIDFDDDPFVSMGDDFEVFSFV</sequence>
<name>X6NN61_RETFI</name>
<accession>X6NN61</accession>
<comment type="caution">
    <text evidence="1">The sequence shown here is derived from an EMBL/GenBank/DDBJ whole genome shotgun (WGS) entry which is preliminary data.</text>
</comment>
<dbReference type="Gene3D" id="1.25.40.570">
    <property type="match status" value="1"/>
</dbReference>
<organism evidence="1 2">
    <name type="scientific">Reticulomyxa filosa</name>
    <dbReference type="NCBI Taxonomy" id="46433"/>
    <lineage>
        <taxon>Eukaryota</taxon>
        <taxon>Sar</taxon>
        <taxon>Rhizaria</taxon>
        <taxon>Retaria</taxon>
        <taxon>Foraminifera</taxon>
        <taxon>Monothalamids</taxon>
        <taxon>Reticulomyxidae</taxon>
        <taxon>Reticulomyxa</taxon>
    </lineage>
</organism>
<gene>
    <name evidence="1" type="ORF">RFI_09724</name>
</gene>
<dbReference type="EMBL" id="ASPP01007276">
    <property type="protein sequence ID" value="ETO27406.1"/>
    <property type="molecule type" value="Genomic_DNA"/>
</dbReference>
<evidence type="ECO:0000313" key="2">
    <source>
        <dbReference type="Proteomes" id="UP000023152"/>
    </source>
</evidence>
<dbReference type="OrthoDB" id="194139at2759"/>
<protein>
    <submittedName>
        <fullName evidence="1">COP9 signalosome, subunit CSN2</fullName>
    </submittedName>
</protein>
<keyword evidence="2" id="KW-1185">Reference proteome</keyword>
<evidence type="ECO:0000313" key="1">
    <source>
        <dbReference type="EMBL" id="ETO27406.1"/>
    </source>
</evidence>
<dbReference type="AlphaFoldDB" id="X6NN61"/>
<reference evidence="1 2" key="1">
    <citation type="journal article" date="2013" name="Curr. Biol.">
        <title>The Genome of the Foraminiferan Reticulomyxa filosa.</title>
        <authorList>
            <person name="Glockner G."/>
            <person name="Hulsmann N."/>
            <person name="Schleicher M."/>
            <person name="Noegel A.A."/>
            <person name="Eichinger L."/>
            <person name="Gallinger C."/>
            <person name="Pawlowski J."/>
            <person name="Sierra R."/>
            <person name="Euteneuer U."/>
            <person name="Pillet L."/>
            <person name="Moustafa A."/>
            <person name="Platzer M."/>
            <person name="Groth M."/>
            <person name="Szafranski K."/>
            <person name="Schliwa M."/>
        </authorList>
    </citation>
    <scope>NUCLEOTIDE SEQUENCE [LARGE SCALE GENOMIC DNA]</scope>
</reference>